<dbReference type="STRING" id="140314.SAMN04488076_1092"/>
<feature type="domain" description="Insertion element IS150 protein InsJ-like helix-turn-helix" evidence="2">
    <location>
        <begin position="70"/>
        <end position="109"/>
    </location>
</feature>
<dbReference type="InterPro" id="IPR010921">
    <property type="entry name" value="Trp_repressor/repl_initiator"/>
</dbReference>
<reference evidence="3 4" key="1">
    <citation type="submission" date="2016-02" db="EMBL/GenBank/DDBJ databases">
        <authorList>
            <person name="Wen L."/>
            <person name="He K."/>
            <person name="Yang H."/>
        </authorList>
    </citation>
    <scope>NUCLEOTIDE SEQUENCE [LARGE SCALE GENOMIC DNA]</scope>
    <source>
        <strain evidence="3">Trichococcus palustris</strain>
    </source>
</reference>
<dbReference type="InterPro" id="IPR052057">
    <property type="entry name" value="IS150/IS1296_orfA-like"/>
</dbReference>
<gene>
    <name evidence="3" type="ORF">Tpal_1762</name>
</gene>
<protein>
    <submittedName>
        <fullName evidence="3">Trp repressor/replication initiator</fullName>
    </submittedName>
</protein>
<evidence type="ECO:0000256" key="1">
    <source>
        <dbReference type="ARBA" id="ARBA00038232"/>
    </source>
</evidence>
<dbReference type="Pfam" id="PF13518">
    <property type="entry name" value="HTH_28"/>
    <property type="match status" value="2"/>
</dbReference>
<dbReference type="Gene3D" id="1.10.10.10">
    <property type="entry name" value="Winged helix-like DNA-binding domain superfamily/Winged helix DNA-binding domain"/>
    <property type="match status" value="2"/>
</dbReference>
<sequence length="113" mass="13091">MSKRQMKYSVEERCRIVERCLNNEISISEAARELTVSKSTIQRWITLYETGGPSALLPAKKNNHYSKELKLAAVTDYLNGLGSLIEIAKKYGLRNKKQLQNWLKVYNTHKDFK</sequence>
<keyword evidence="4" id="KW-1185">Reference proteome</keyword>
<dbReference type="InterPro" id="IPR036388">
    <property type="entry name" value="WH-like_DNA-bd_sf"/>
</dbReference>
<dbReference type="EMBL" id="FJNE01000005">
    <property type="protein sequence ID" value="CZQ94526.1"/>
    <property type="molecule type" value="Genomic_DNA"/>
</dbReference>
<organism evidence="3 4">
    <name type="scientific">Trichococcus palustris</name>
    <dbReference type="NCBI Taxonomy" id="140314"/>
    <lineage>
        <taxon>Bacteria</taxon>
        <taxon>Bacillati</taxon>
        <taxon>Bacillota</taxon>
        <taxon>Bacilli</taxon>
        <taxon>Lactobacillales</taxon>
        <taxon>Carnobacteriaceae</taxon>
        <taxon>Trichococcus</taxon>
    </lineage>
</organism>
<dbReference type="InterPro" id="IPR055247">
    <property type="entry name" value="InsJ-like_HTH"/>
</dbReference>
<dbReference type="Proteomes" id="UP000242754">
    <property type="component" value="Unassembled WGS sequence"/>
</dbReference>
<comment type="similarity">
    <text evidence="1">Belongs to the IS150/IS1296 orfA family.</text>
</comment>
<dbReference type="AlphaFoldDB" id="A0A143YPW3"/>
<dbReference type="PANTHER" id="PTHR33795:SF1">
    <property type="entry name" value="INSERTION ELEMENT IS150 PROTEIN INSJ"/>
    <property type="match status" value="1"/>
</dbReference>
<evidence type="ECO:0000313" key="4">
    <source>
        <dbReference type="Proteomes" id="UP000242754"/>
    </source>
</evidence>
<name>A0A143YPW3_9LACT</name>
<dbReference type="PANTHER" id="PTHR33795">
    <property type="entry name" value="INSERTION ELEMENT IS150 PROTEIN INSJ"/>
    <property type="match status" value="1"/>
</dbReference>
<evidence type="ECO:0000259" key="2">
    <source>
        <dbReference type="Pfam" id="PF13518"/>
    </source>
</evidence>
<feature type="domain" description="Insertion element IS150 protein InsJ-like helix-turn-helix" evidence="2">
    <location>
        <begin position="12"/>
        <end position="61"/>
    </location>
</feature>
<dbReference type="SUPFAM" id="SSF48295">
    <property type="entry name" value="TrpR-like"/>
    <property type="match status" value="2"/>
</dbReference>
<accession>A0A143YPW3</accession>
<evidence type="ECO:0000313" key="3">
    <source>
        <dbReference type="EMBL" id="CZQ94526.1"/>
    </source>
</evidence>
<dbReference type="GO" id="GO:0043565">
    <property type="term" value="F:sequence-specific DNA binding"/>
    <property type="evidence" value="ECO:0007669"/>
    <property type="project" value="InterPro"/>
</dbReference>
<proteinExistence type="inferred from homology"/>
<feature type="non-terminal residue" evidence="3">
    <location>
        <position position="113"/>
    </location>
</feature>